<reference evidence="3 4" key="1">
    <citation type="submission" date="2014-07" db="EMBL/GenBank/DDBJ databases">
        <authorList>
            <person name="McCorrison J."/>
            <person name="Sanka R."/>
            <person name="Torralba M."/>
            <person name="Gillis M."/>
            <person name="Haft D.H."/>
            <person name="Methe B."/>
            <person name="Sutton G."/>
            <person name="Nelson K.E."/>
        </authorList>
    </citation>
    <scope>NUCLEOTIDE SEQUENCE [LARGE SCALE GENOMIC DNA]</scope>
    <source>
        <strain evidence="3 4">S7-1-13</strain>
    </source>
</reference>
<dbReference type="RefSeq" id="WP_037327073.1">
    <property type="nucleotide sequence ID" value="NZ_JRMW01000028.1"/>
</dbReference>
<feature type="transmembrane region" description="Helical" evidence="2">
    <location>
        <begin position="43"/>
        <end position="69"/>
    </location>
</feature>
<keyword evidence="2" id="KW-1133">Transmembrane helix</keyword>
<feature type="compositionally biased region" description="Polar residues" evidence="1">
    <location>
        <begin position="1"/>
        <end position="10"/>
    </location>
</feature>
<evidence type="ECO:0000313" key="4">
    <source>
        <dbReference type="Proteomes" id="UP000029579"/>
    </source>
</evidence>
<proteinExistence type="predicted"/>
<dbReference type="AlphaFoldDB" id="A0A095X398"/>
<gene>
    <name evidence="3" type="ORF">HMPREF1630_03560</name>
</gene>
<feature type="transmembrane region" description="Helical" evidence="2">
    <location>
        <begin position="112"/>
        <end position="134"/>
    </location>
</feature>
<dbReference type="OrthoDB" id="2154696at2"/>
<comment type="caution">
    <text evidence="3">The sequence shown here is derived from an EMBL/GenBank/DDBJ whole genome shotgun (WGS) entry which is preliminary data.</text>
</comment>
<evidence type="ECO:0008006" key="5">
    <source>
        <dbReference type="Google" id="ProtNLM"/>
    </source>
</evidence>
<dbReference type="Proteomes" id="UP000029579">
    <property type="component" value="Unassembled WGS sequence"/>
</dbReference>
<dbReference type="EMBL" id="JRMW01000028">
    <property type="protein sequence ID" value="KGF04555.1"/>
    <property type="molecule type" value="Genomic_DNA"/>
</dbReference>
<feature type="region of interest" description="Disordered" evidence="1">
    <location>
        <begin position="1"/>
        <end position="22"/>
    </location>
</feature>
<dbReference type="eggNOG" id="COG4694">
    <property type="taxonomic scope" value="Bacteria"/>
</dbReference>
<feature type="transmembrane region" description="Helical" evidence="2">
    <location>
        <begin position="81"/>
        <end position="106"/>
    </location>
</feature>
<evidence type="ECO:0000256" key="2">
    <source>
        <dbReference type="SAM" id="Phobius"/>
    </source>
</evidence>
<feature type="transmembrane region" description="Helical" evidence="2">
    <location>
        <begin position="335"/>
        <end position="357"/>
    </location>
</feature>
<keyword evidence="2" id="KW-0472">Membrane</keyword>
<evidence type="ECO:0000256" key="1">
    <source>
        <dbReference type="SAM" id="MobiDB-lite"/>
    </source>
</evidence>
<accession>A0A095X398</accession>
<name>A0A095X398_9FIRM</name>
<organism evidence="3 4">
    <name type="scientific">Anaerococcus lactolyticus S7-1-13</name>
    <dbReference type="NCBI Taxonomy" id="1284686"/>
    <lineage>
        <taxon>Bacteria</taxon>
        <taxon>Bacillati</taxon>
        <taxon>Bacillota</taxon>
        <taxon>Tissierellia</taxon>
        <taxon>Tissierellales</taxon>
        <taxon>Peptoniphilaceae</taxon>
        <taxon>Anaerococcus</taxon>
    </lineage>
</organism>
<protein>
    <recommendedName>
        <fullName evidence="5">PhnA-like protein</fullName>
    </recommendedName>
</protein>
<sequence length="370" mass="38301">MTEINNQNQGEKVRRNRQERRKEVAIEREGKLEAGRNLSWSSIIAGAVSGAAVFTVLSLLTAALGFGIFSATSANPFAGIGFFTGLWTAITLIISFCAGGFVAGYAARSTGLLHGAITWAVTVLLLFTLVFNAVATTLGIAGQAVGAVAGTAANVAGSALSGAGDAASSAIGAAVDKVGEGIEDVDTKDLQANLEKYLADTDVEELKPDYLENQVKESKEEIAAAVKAIALNPENAGAEIDKVTKSLSKKAETIANAADEDAIANAVAENTQLSPAEAKEIGKNIYDELDKAAVKTSKSINESSEKIKNLAKEAKITADETVDKAKDKANKASNAASIGSVLTFLGLIAALAISAIAGRKGEEFAIRNLR</sequence>
<evidence type="ECO:0000313" key="3">
    <source>
        <dbReference type="EMBL" id="KGF04555.1"/>
    </source>
</evidence>
<keyword evidence="2" id="KW-0812">Transmembrane</keyword>